<gene>
    <name evidence="1" type="ordered locus">P9211_08061</name>
</gene>
<accession>A9BA75</accession>
<dbReference type="KEGG" id="pmj:P9211_08061"/>
<dbReference type="AlphaFoldDB" id="A9BA75"/>
<reference evidence="1 2" key="1">
    <citation type="journal article" date="2007" name="PLoS Genet.">
        <title>Patterns and implications of gene gain and loss in the evolution of Prochlorococcus.</title>
        <authorList>
            <person name="Kettler G.C."/>
            <person name="Martiny A.C."/>
            <person name="Huang K."/>
            <person name="Zucker J."/>
            <person name="Coleman M.L."/>
            <person name="Rodrigue S."/>
            <person name="Chen F."/>
            <person name="Lapidus A."/>
            <person name="Ferriera S."/>
            <person name="Johnson J."/>
            <person name="Steglich C."/>
            <person name="Church G.M."/>
            <person name="Richardson P."/>
            <person name="Chisholm S.W."/>
        </authorList>
    </citation>
    <scope>NUCLEOTIDE SEQUENCE [LARGE SCALE GENOMIC DNA]</scope>
    <source>
        <strain evidence="2">MIT 9211</strain>
    </source>
</reference>
<sequence>MKKVKYPEIAPWDGGPNQIHESNDEWVMQKGMLEVIFSRNKLDSNYFHIRRGEKEEQVFTFQARYLYQELVDKGFILQGKIKN</sequence>
<dbReference type="RefSeq" id="WP_012195359.1">
    <property type="nucleotide sequence ID" value="NC_009976.1"/>
</dbReference>
<name>A9BA75_PROM4</name>
<evidence type="ECO:0000313" key="2">
    <source>
        <dbReference type="Proteomes" id="UP000000788"/>
    </source>
</evidence>
<keyword evidence="2" id="KW-1185">Reference proteome</keyword>
<proteinExistence type="predicted"/>
<dbReference type="eggNOG" id="ENOG50314FZ">
    <property type="taxonomic scope" value="Bacteria"/>
</dbReference>
<dbReference type="Proteomes" id="UP000000788">
    <property type="component" value="Chromosome"/>
</dbReference>
<dbReference type="HOGENOM" id="CLU_192981_0_0_3"/>
<protein>
    <submittedName>
        <fullName evidence="1">Uncharacterized protein</fullName>
    </submittedName>
</protein>
<evidence type="ECO:0000313" key="1">
    <source>
        <dbReference type="EMBL" id="ABX08737.1"/>
    </source>
</evidence>
<dbReference type="OrthoDB" id="9779623at2"/>
<dbReference type="EMBL" id="CP000878">
    <property type="protein sequence ID" value="ABX08737.1"/>
    <property type="molecule type" value="Genomic_DNA"/>
</dbReference>
<organism evidence="1 2">
    <name type="scientific">Prochlorococcus marinus (strain MIT 9211)</name>
    <dbReference type="NCBI Taxonomy" id="93059"/>
    <lineage>
        <taxon>Bacteria</taxon>
        <taxon>Bacillati</taxon>
        <taxon>Cyanobacteriota</taxon>
        <taxon>Cyanophyceae</taxon>
        <taxon>Synechococcales</taxon>
        <taxon>Prochlorococcaceae</taxon>
        <taxon>Prochlorococcus</taxon>
    </lineage>
</organism>